<feature type="transmembrane region" description="Helical" evidence="1">
    <location>
        <begin position="39"/>
        <end position="60"/>
    </location>
</feature>
<dbReference type="Pfam" id="PF14030">
    <property type="entry name" value="DUF4245"/>
    <property type="match status" value="1"/>
</dbReference>
<accession>A0A0D0IP37</accession>
<dbReference type="RefSeq" id="WP_042543052.1">
    <property type="nucleotide sequence ID" value="NZ_JXSQ01000003.1"/>
</dbReference>
<dbReference type="InterPro" id="IPR025339">
    <property type="entry name" value="DUF4245"/>
</dbReference>
<evidence type="ECO:0008006" key="4">
    <source>
        <dbReference type="Google" id="ProtNLM"/>
    </source>
</evidence>
<comment type="caution">
    <text evidence="2">The sequence shown here is derived from an EMBL/GenBank/DDBJ whole genome shotgun (WGS) entry which is preliminary data.</text>
</comment>
<proteinExistence type="predicted"/>
<sequence length="228" mass="24613">MAKQKRRNIVAELGRPETAAETAARKAEGSRLYRSRKTVNNLVFSLLVTVGLVFVIYLMVPRGVGDYAERSVDVAQAAATAGADYTLAVPAVPDTWKAKQASLSINGGVTFWQIHYTTDNNAYATVVQAYTVNGDPVPAKWIAGKLEEQQATGTEQLGGIDWQVYDHQNRKADQVNMRFGLAGTVETNSVLVYGTDDAATIRVLATQVGDSLADFEHKNSTETSEGAA</sequence>
<dbReference type="OrthoDB" id="4801970at2"/>
<evidence type="ECO:0000313" key="3">
    <source>
        <dbReference type="Proteomes" id="UP000032120"/>
    </source>
</evidence>
<keyword evidence="1" id="KW-0812">Transmembrane</keyword>
<evidence type="ECO:0000256" key="1">
    <source>
        <dbReference type="SAM" id="Phobius"/>
    </source>
</evidence>
<keyword evidence="1" id="KW-0472">Membrane</keyword>
<name>A0A0D0IP37_9MICO</name>
<reference evidence="2 3" key="1">
    <citation type="submission" date="2015-01" db="EMBL/GenBank/DDBJ databases">
        <title>Draft genome sequence of Leucobacter komagatae strain VKM ST2845.</title>
        <authorList>
            <person name="Karlyshev A.V."/>
            <person name="Kudryashova E.B."/>
        </authorList>
    </citation>
    <scope>NUCLEOTIDE SEQUENCE [LARGE SCALE GENOMIC DNA]</scope>
    <source>
        <strain evidence="2 3">VKM ST2845</strain>
    </source>
</reference>
<keyword evidence="1" id="KW-1133">Transmembrane helix</keyword>
<keyword evidence="3" id="KW-1185">Reference proteome</keyword>
<dbReference type="AlphaFoldDB" id="A0A0D0IP37"/>
<gene>
    <name evidence="2" type="ORF">SD72_03545</name>
</gene>
<protein>
    <recommendedName>
        <fullName evidence="4">DUF4245 domain-containing protein</fullName>
    </recommendedName>
</protein>
<organism evidence="2 3">
    <name type="scientific">Leucobacter komagatae</name>
    <dbReference type="NCBI Taxonomy" id="55969"/>
    <lineage>
        <taxon>Bacteria</taxon>
        <taxon>Bacillati</taxon>
        <taxon>Actinomycetota</taxon>
        <taxon>Actinomycetes</taxon>
        <taxon>Micrococcales</taxon>
        <taxon>Microbacteriaceae</taxon>
        <taxon>Leucobacter</taxon>
    </lineage>
</organism>
<dbReference type="Proteomes" id="UP000032120">
    <property type="component" value="Unassembled WGS sequence"/>
</dbReference>
<evidence type="ECO:0000313" key="2">
    <source>
        <dbReference type="EMBL" id="KIP53324.1"/>
    </source>
</evidence>
<dbReference type="EMBL" id="JXSQ01000003">
    <property type="protein sequence ID" value="KIP53324.1"/>
    <property type="molecule type" value="Genomic_DNA"/>
</dbReference>